<dbReference type="EMBL" id="CP048222">
    <property type="protein sequence ID" value="QHT70794.1"/>
    <property type="molecule type" value="Genomic_DNA"/>
</dbReference>
<evidence type="ECO:0008006" key="3">
    <source>
        <dbReference type="Google" id="ProtNLM"/>
    </source>
</evidence>
<dbReference type="AlphaFoldDB" id="A0A6C0GSN2"/>
<dbReference type="KEGG" id="rhoz:GXP67_31170"/>
<organism evidence="1 2">
    <name type="scientific">Rhodocytophaga rosea</name>
    <dbReference type="NCBI Taxonomy" id="2704465"/>
    <lineage>
        <taxon>Bacteria</taxon>
        <taxon>Pseudomonadati</taxon>
        <taxon>Bacteroidota</taxon>
        <taxon>Cytophagia</taxon>
        <taxon>Cytophagales</taxon>
        <taxon>Rhodocytophagaceae</taxon>
        <taxon>Rhodocytophaga</taxon>
    </lineage>
</organism>
<protein>
    <recommendedName>
        <fullName evidence="3">DUF1579 domain-containing protein</fullName>
    </recommendedName>
</protein>
<proteinExistence type="predicted"/>
<dbReference type="RefSeq" id="WP_162446762.1">
    <property type="nucleotide sequence ID" value="NZ_CP048222.1"/>
</dbReference>
<reference evidence="1 2" key="1">
    <citation type="submission" date="2020-01" db="EMBL/GenBank/DDBJ databases">
        <authorList>
            <person name="Kim M.K."/>
        </authorList>
    </citation>
    <scope>NUCLEOTIDE SEQUENCE [LARGE SCALE GENOMIC DNA]</scope>
    <source>
        <strain evidence="1 2">172606-1</strain>
    </source>
</reference>
<evidence type="ECO:0000313" key="1">
    <source>
        <dbReference type="EMBL" id="QHT70794.1"/>
    </source>
</evidence>
<sequence>MNNSQTTPNPDLQPLNRLVGRWQLSGETEGMVTYEWMEGGFFLLQHFDFTLHGHRVKGMEVIGHLQPFSSNPSPEIWSRAYDCEGNTLDYVYELDDDTLMIWGGQKGSLSYFRGQFNADGTVNTGEWVWPGGGYKSEMRKIK</sequence>
<evidence type="ECO:0000313" key="2">
    <source>
        <dbReference type="Proteomes" id="UP000480178"/>
    </source>
</evidence>
<gene>
    <name evidence="1" type="ORF">GXP67_31170</name>
</gene>
<name>A0A6C0GSN2_9BACT</name>
<accession>A0A6C0GSN2</accession>
<keyword evidence="2" id="KW-1185">Reference proteome</keyword>
<dbReference type="Proteomes" id="UP000480178">
    <property type="component" value="Chromosome"/>
</dbReference>